<name>A0A0D6P844_9PROT</name>
<evidence type="ECO:0000313" key="8">
    <source>
        <dbReference type="Proteomes" id="UP000032680"/>
    </source>
</evidence>
<sequence>MRLAALVLGYRAPQVLAAALPVLERAGFDVFLHVDAKADLGAYLRALGPAGAVCQVTSDRVGVFWGGFSMMRAELALLQAAYRRQRYDRLVLLSDDCFPLLGPVALRRFMTDDIERISLRRLEAGDPFLARYQGFYCFDHEALTLLPRPIEASALDTDAVDLIAGAAALMKRGKKPIPIFYASQWWALTGVAADRVLEVWRSDAWLVDSFRYAAVPDEIMISTIIGNFAADRPVCNSPVLVDWSREPRPYVFAGPTEAAAIAEPHHAFARKLRADAGPDLLAWQARLLAAG</sequence>
<dbReference type="RefSeq" id="WP_048860993.1">
    <property type="nucleotide sequence ID" value="NZ_BANB01000220.1"/>
</dbReference>
<keyword evidence="5" id="KW-0325">Glycoprotein</keyword>
<evidence type="ECO:0000256" key="2">
    <source>
        <dbReference type="ARBA" id="ARBA00022676"/>
    </source>
</evidence>
<proteinExistence type="predicted"/>
<accession>A0A0D6P844</accession>
<dbReference type="InterPro" id="IPR003406">
    <property type="entry name" value="Glyco_trans_14"/>
</dbReference>
<dbReference type="Pfam" id="PF02485">
    <property type="entry name" value="Branch"/>
    <property type="match status" value="1"/>
</dbReference>
<dbReference type="GO" id="GO:0016020">
    <property type="term" value="C:membrane"/>
    <property type="evidence" value="ECO:0007669"/>
    <property type="project" value="UniProtKB-SubCell"/>
</dbReference>
<reference evidence="7 8" key="1">
    <citation type="submission" date="2012-11" db="EMBL/GenBank/DDBJ databases">
        <title>Whole genome sequence of Acidisphaera rubrifaciens HS-AP3.</title>
        <authorList>
            <person name="Azuma Y."/>
            <person name="Higashiura N."/>
            <person name="Hirakawa H."/>
            <person name="Matsushita K."/>
        </authorList>
    </citation>
    <scope>NUCLEOTIDE SEQUENCE [LARGE SCALE GENOMIC DNA]</scope>
    <source>
        <strain evidence="7 8">HS-AP3</strain>
    </source>
</reference>
<keyword evidence="4" id="KW-0472">Membrane</keyword>
<feature type="chain" id="PRO_5002309603" description="Glycosyl transferase" evidence="6">
    <location>
        <begin position="18"/>
        <end position="291"/>
    </location>
</feature>
<evidence type="ECO:0008006" key="9">
    <source>
        <dbReference type="Google" id="ProtNLM"/>
    </source>
</evidence>
<keyword evidence="2" id="KW-0328">Glycosyltransferase</keyword>
<evidence type="ECO:0000256" key="5">
    <source>
        <dbReference type="ARBA" id="ARBA00023180"/>
    </source>
</evidence>
<dbReference type="GO" id="GO:0016757">
    <property type="term" value="F:glycosyltransferase activity"/>
    <property type="evidence" value="ECO:0007669"/>
    <property type="project" value="UniProtKB-KW"/>
</dbReference>
<evidence type="ECO:0000256" key="1">
    <source>
        <dbReference type="ARBA" id="ARBA00004606"/>
    </source>
</evidence>
<dbReference type="AlphaFoldDB" id="A0A0D6P844"/>
<comment type="caution">
    <text evidence="7">The sequence shown here is derived from an EMBL/GenBank/DDBJ whole genome shotgun (WGS) entry which is preliminary data.</text>
</comment>
<dbReference type="Proteomes" id="UP000032680">
    <property type="component" value="Unassembled WGS sequence"/>
</dbReference>
<gene>
    <name evidence="7" type="ORF">Asru_0220_10</name>
</gene>
<comment type="subcellular location">
    <subcellularLocation>
        <location evidence="1">Membrane</location>
        <topology evidence="1">Single-pass type II membrane protein</topology>
    </subcellularLocation>
</comment>
<organism evidence="7 8">
    <name type="scientific">Acidisphaera rubrifaciens HS-AP3</name>
    <dbReference type="NCBI Taxonomy" id="1231350"/>
    <lineage>
        <taxon>Bacteria</taxon>
        <taxon>Pseudomonadati</taxon>
        <taxon>Pseudomonadota</taxon>
        <taxon>Alphaproteobacteria</taxon>
        <taxon>Acetobacterales</taxon>
        <taxon>Acetobacteraceae</taxon>
        <taxon>Acidisphaera</taxon>
    </lineage>
</organism>
<evidence type="ECO:0000256" key="6">
    <source>
        <dbReference type="SAM" id="SignalP"/>
    </source>
</evidence>
<dbReference type="EMBL" id="BANB01000220">
    <property type="protein sequence ID" value="GAN77034.1"/>
    <property type="molecule type" value="Genomic_DNA"/>
</dbReference>
<feature type="signal peptide" evidence="6">
    <location>
        <begin position="1"/>
        <end position="17"/>
    </location>
</feature>
<dbReference type="OrthoDB" id="7943907at2"/>
<protein>
    <recommendedName>
        <fullName evidence="9">Glycosyl transferase</fullName>
    </recommendedName>
</protein>
<evidence type="ECO:0000256" key="4">
    <source>
        <dbReference type="ARBA" id="ARBA00023136"/>
    </source>
</evidence>
<keyword evidence="6" id="KW-0732">Signal</keyword>
<evidence type="ECO:0000256" key="3">
    <source>
        <dbReference type="ARBA" id="ARBA00022679"/>
    </source>
</evidence>
<keyword evidence="8" id="KW-1185">Reference proteome</keyword>
<keyword evidence="3" id="KW-0808">Transferase</keyword>
<evidence type="ECO:0000313" key="7">
    <source>
        <dbReference type="EMBL" id="GAN77034.1"/>
    </source>
</evidence>